<accession>A0A8B8AWP3</accession>
<dbReference type="Proteomes" id="UP000694844">
    <property type="component" value="Chromosome 7"/>
</dbReference>
<sequence>MSEVVSYAAGALITTLTHPLGYAKVLIQLGHEPLIPYLSKELISRRERWYYPNILKYLGHIKKRDGFLGLWRGFVPQLTESIVRTYVTHSLTEELKKRYPIKENEDKTEVVVFLKQFGIKTSREVVAKSVAIVCSQPFQVIAIRTMAQFIGEETMYNNIFSSISEIYRLEGFSGFFAGLVPRLIGEAITIALINLLSDLLNEYLVEDKEYRSYTAIACNLAVSQVTYPFVLVSRIMCVNNSGLAAASPPYMMYFANWRDCWTNLKKTGELNRGSSMFWRVCHSLDKHSKRYNPPIEPYRKYSSL</sequence>
<evidence type="ECO:0000256" key="8">
    <source>
        <dbReference type="ARBA" id="ARBA00023136"/>
    </source>
</evidence>
<evidence type="ECO:0000256" key="7">
    <source>
        <dbReference type="ARBA" id="ARBA00023128"/>
    </source>
</evidence>
<dbReference type="GeneID" id="111105544"/>
<dbReference type="InterPro" id="IPR023395">
    <property type="entry name" value="MCP_dom_sf"/>
</dbReference>
<evidence type="ECO:0000256" key="3">
    <source>
        <dbReference type="ARBA" id="ARBA00022692"/>
    </source>
</evidence>
<evidence type="ECO:0000313" key="11">
    <source>
        <dbReference type="Proteomes" id="UP000694844"/>
    </source>
</evidence>
<dbReference type="GO" id="GO:0005741">
    <property type="term" value="C:mitochondrial outer membrane"/>
    <property type="evidence" value="ECO:0007669"/>
    <property type="project" value="UniProtKB-SubCell"/>
</dbReference>
<dbReference type="AlphaFoldDB" id="A0A8B8AWP3"/>
<keyword evidence="8 9" id="KW-0472">Membrane</keyword>
<dbReference type="Pfam" id="PF00153">
    <property type="entry name" value="Mito_carr"/>
    <property type="match status" value="2"/>
</dbReference>
<keyword evidence="11" id="KW-1185">Reference proteome</keyword>
<dbReference type="InterPro" id="IPR018108">
    <property type="entry name" value="MCP_transmembrane"/>
</dbReference>
<dbReference type="SUPFAM" id="SSF103506">
    <property type="entry name" value="Mitochondrial carrier"/>
    <property type="match status" value="1"/>
</dbReference>
<comment type="similarity">
    <text evidence="2 10">Belongs to the mitochondrial carrier (TC 2.A.29) family.</text>
</comment>
<protein>
    <submittedName>
        <fullName evidence="12">Mitochondrial carrier homolog 2-like</fullName>
    </submittedName>
</protein>
<keyword evidence="3 9" id="KW-0812">Transmembrane</keyword>
<comment type="subcellular location">
    <subcellularLocation>
        <location evidence="1">Mitochondrion outer membrane</location>
        <topology evidence="1">Multi-pass membrane protein</topology>
    </subcellularLocation>
</comment>
<evidence type="ECO:0000256" key="9">
    <source>
        <dbReference type="PROSITE-ProRule" id="PRU00282"/>
    </source>
</evidence>
<keyword evidence="5" id="KW-1000">Mitochondrion outer membrane</keyword>
<organism evidence="11 12">
    <name type="scientific">Crassostrea virginica</name>
    <name type="common">Eastern oyster</name>
    <dbReference type="NCBI Taxonomy" id="6565"/>
    <lineage>
        <taxon>Eukaryota</taxon>
        <taxon>Metazoa</taxon>
        <taxon>Spiralia</taxon>
        <taxon>Lophotrochozoa</taxon>
        <taxon>Mollusca</taxon>
        <taxon>Bivalvia</taxon>
        <taxon>Autobranchia</taxon>
        <taxon>Pteriomorphia</taxon>
        <taxon>Ostreida</taxon>
        <taxon>Ostreoidea</taxon>
        <taxon>Ostreidae</taxon>
        <taxon>Crassostrea</taxon>
    </lineage>
</organism>
<evidence type="ECO:0000256" key="5">
    <source>
        <dbReference type="ARBA" id="ARBA00022787"/>
    </source>
</evidence>
<evidence type="ECO:0000256" key="4">
    <source>
        <dbReference type="ARBA" id="ARBA00022737"/>
    </source>
</evidence>
<feature type="repeat" description="Solcar" evidence="9">
    <location>
        <begin position="1"/>
        <end position="98"/>
    </location>
</feature>
<keyword evidence="7" id="KW-0496">Mitochondrion</keyword>
<reference evidence="12" key="1">
    <citation type="submission" date="2025-08" db="UniProtKB">
        <authorList>
            <consortium name="RefSeq"/>
        </authorList>
    </citation>
    <scope>IDENTIFICATION</scope>
    <source>
        <tissue evidence="12">Whole sample</tissue>
    </source>
</reference>
<dbReference type="Gene3D" id="1.50.40.10">
    <property type="entry name" value="Mitochondrial carrier domain"/>
    <property type="match status" value="1"/>
</dbReference>
<dbReference type="RefSeq" id="XP_022295595.1">
    <property type="nucleotide sequence ID" value="XM_022439887.1"/>
</dbReference>
<keyword evidence="4" id="KW-0677">Repeat</keyword>
<dbReference type="PROSITE" id="PS50920">
    <property type="entry name" value="SOLCAR"/>
    <property type="match status" value="2"/>
</dbReference>
<dbReference type="PANTHER" id="PTHR10780">
    <property type="entry name" value="MITOCHONDRIAL CARRIER HOMOLOG"/>
    <property type="match status" value="1"/>
</dbReference>
<feature type="repeat" description="Solcar" evidence="9">
    <location>
        <begin position="115"/>
        <end position="203"/>
    </location>
</feature>
<proteinExistence type="inferred from homology"/>
<evidence type="ECO:0000256" key="2">
    <source>
        <dbReference type="ARBA" id="ARBA00006375"/>
    </source>
</evidence>
<name>A0A8B8AWP3_CRAVI</name>
<dbReference type="PANTHER" id="PTHR10780:SF18">
    <property type="entry name" value="LD43650P"/>
    <property type="match status" value="1"/>
</dbReference>
<evidence type="ECO:0000313" key="12">
    <source>
        <dbReference type="RefSeq" id="XP_022295595.1"/>
    </source>
</evidence>
<keyword evidence="6" id="KW-1133">Transmembrane helix</keyword>
<evidence type="ECO:0000256" key="10">
    <source>
        <dbReference type="RuleBase" id="RU000488"/>
    </source>
</evidence>
<evidence type="ECO:0000256" key="1">
    <source>
        <dbReference type="ARBA" id="ARBA00004374"/>
    </source>
</evidence>
<keyword evidence="10" id="KW-0813">Transport</keyword>
<gene>
    <name evidence="12" type="primary">LOC111105544</name>
</gene>
<evidence type="ECO:0000256" key="6">
    <source>
        <dbReference type="ARBA" id="ARBA00022989"/>
    </source>
</evidence>
<dbReference type="KEGG" id="cvn:111105544"/>
<dbReference type="OrthoDB" id="10253709at2759"/>